<reference evidence="1" key="2">
    <citation type="journal article" date="2015" name="Fish Shellfish Immunol.">
        <title>Early steps in the European eel (Anguilla anguilla)-Vibrio vulnificus interaction in the gills: Role of the RtxA13 toxin.</title>
        <authorList>
            <person name="Callol A."/>
            <person name="Pajuelo D."/>
            <person name="Ebbesson L."/>
            <person name="Teles M."/>
            <person name="MacKenzie S."/>
            <person name="Amaro C."/>
        </authorList>
    </citation>
    <scope>NUCLEOTIDE SEQUENCE</scope>
</reference>
<reference evidence="1" key="1">
    <citation type="submission" date="2014-11" db="EMBL/GenBank/DDBJ databases">
        <authorList>
            <person name="Amaro Gonzalez C."/>
        </authorList>
    </citation>
    <scope>NUCLEOTIDE SEQUENCE</scope>
</reference>
<protein>
    <submittedName>
        <fullName evidence="1">Uncharacterized protein</fullName>
    </submittedName>
</protein>
<accession>A0A0E9PFM8</accession>
<proteinExistence type="predicted"/>
<sequence>MLLLVDIAKCPMRIIDCGTEVFLVM</sequence>
<dbReference type="AlphaFoldDB" id="A0A0E9PFM8"/>
<evidence type="ECO:0000313" key="1">
    <source>
        <dbReference type="EMBL" id="JAH02865.1"/>
    </source>
</evidence>
<organism evidence="1">
    <name type="scientific">Anguilla anguilla</name>
    <name type="common">European freshwater eel</name>
    <name type="synonym">Muraena anguilla</name>
    <dbReference type="NCBI Taxonomy" id="7936"/>
    <lineage>
        <taxon>Eukaryota</taxon>
        <taxon>Metazoa</taxon>
        <taxon>Chordata</taxon>
        <taxon>Craniata</taxon>
        <taxon>Vertebrata</taxon>
        <taxon>Euteleostomi</taxon>
        <taxon>Actinopterygii</taxon>
        <taxon>Neopterygii</taxon>
        <taxon>Teleostei</taxon>
        <taxon>Anguilliformes</taxon>
        <taxon>Anguillidae</taxon>
        <taxon>Anguilla</taxon>
    </lineage>
</organism>
<dbReference type="EMBL" id="GBXM01105712">
    <property type="protein sequence ID" value="JAH02865.1"/>
    <property type="molecule type" value="Transcribed_RNA"/>
</dbReference>
<name>A0A0E9PFM8_ANGAN</name>